<dbReference type="AlphaFoldDB" id="A0A834L2T5"/>
<comment type="caution">
    <text evidence="3">The sequence shown here is derived from an EMBL/GenBank/DDBJ whole genome shotgun (WGS) entry which is preliminary data.</text>
</comment>
<evidence type="ECO:0000313" key="4">
    <source>
        <dbReference type="Proteomes" id="UP000626092"/>
    </source>
</evidence>
<reference evidence="3" key="1">
    <citation type="submission" date="2019-11" db="EMBL/GenBank/DDBJ databases">
        <authorList>
            <person name="Liu Y."/>
            <person name="Hou J."/>
            <person name="Li T.-Q."/>
            <person name="Guan C.-H."/>
            <person name="Wu X."/>
            <person name="Wu H.-Z."/>
            <person name="Ling F."/>
            <person name="Zhang R."/>
            <person name="Shi X.-G."/>
            <person name="Ren J.-P."/>
            <person name="Chen E.-F."/>
            <person name="Sun J.-M."/>
        </authorList>
    </citation>
    <scope>NUCLEOTIDE SEQUENCE</scope>
    <source>
        <strain evidence="3">Adult_tree_wgs_1</strain>
        <tissue evidence="3">Leaves</tissue>
    </source>
</reference>
<dbReference type="InterPro" id="IPR007700">
    <property type="entry name" value="DUF668"/>
</dbReference>
<protein>
    <submittedName>
        <fullName evidence="3">Uncharacterized protein</fullName>
    </submittedName>
</protein>
<name>A0A834L2T5_RHOSS</name>
<feature type="domain" description="DUF668" evidence="1">
    <location>
        <begin position="358"/>
        <end position="443"/>
    </location>
</feature>
<dbReference type="InterPro" id="IPR045021">
    <property type="entry name" value="PSI1/2/3"/>
</dbReference>
<dbReference type="Pfam" id="PF11961">
    <property type="entry name" value="DUF3475"/>
    <property type="match status" value="1"/>
</dbReference>
<evidence type="ECO:0000259" key="1">
    <source>
        <dbReference type="Pfam" id="PF05003"/>
    </source>
</evidence>
<gene>
    <name evidence="3" type="ORF">RHSIM_RhsimUnG0065600</name>
</gene>
<sequence length="633" mass="71014">MGGVCASGTVKPKDEYREVKSSGFSGKLMSMGSFGGKHKRDDDSYPSYPDADVFEKKSNLYDSGELRFSISRELKPSTPARTGTTKAPQVSSFLGRAGIVGLDKAVEVLDTLGSSVSNLNSNSGFLSGMASRGNRISILAFEIANTISKGANLVQSLSEENVQFLKDDVLKSEGVQQLVSSDMKELLSIAAADKREEFDVFSREVVRFGDLCKDPQWHNMGRFFSRLELDQATQKQQREEAEMTMQELTSLAQHTSELYHELNSLDRFEQDYRRKIEELESLHLPRKGESVTMLQSELKHQRKLVRSLKKKSLWAKSLEEVVEKLVDIVTFIHQEILEAFGDNGLPPVGKEPVNKPERLGAAGLALHYANVINQIDNIVSRPTSLPPNMRDQLYHGLPNSVKIALRTRCQPVDVKEELTIPQIKAEMEKTLQWLVPVATSTSKVHQGFGWVGEWANTGTEFSKKGATQTTAIRLQTLYHADKQKTDACILELAIWLHRLISVVRKRDDGIRIFPIKSPNCLGVDLQPPKTSSVQLSLEDKNLLEQGGSKVWDVSRSTGNSPTKRLDRPNYIHLMTPDTIVFDLSLEFSFRRRNQDFTSQFLVLNPCSKQGSKVDKEGSDWLKMRVPMVVDHAF</sequence>
<proteinExistence type="predicted"/>
<evidence type="ECO:0000259" key="2">
    <source>
        <dbReference type="Pfam" id="PF11961"/>
    </source>
</evidence>
<dbReference type="GO" id="GO:0045927">
    <property type="term" value="P:positive regulation of growth"/>
    <property type="evidence" value="ECO:0007669"/>
    <property type="project" value="InterPro"/>
</dbReference>
<dbReference type="Proteomes" id="UP000626092">
    <property type="component" value="Unassembled WGS sequence"/>
</dbReference>
<keyword evidence="4" id="KW-1185">Reference proteome</keyword>
<dbReference type="PANTHER" id="PTHR31730:SF18">
    <property type="entry name" value="PROTEIN PSK SIMULATOR 2"/>
    <property type="match status" value="1"/>
</dbReference>
<dbReference type="OrthoDB" id="2020544at2759"/>
<dbReference type="EMBL" id="WJXA01000170">
    <property type="protein sequence ID" value="KAF7115078.1"/>
    <property type="molecule type" value="Genomic_DNA"/>
</dbReference>
<dbReference type="Pfam" id="PF05003">
    <property type="entry name" value="DUF668"/>
    <property type="match status" value="1"/>
</dbReference>
<feature type="domain" description="DUF3475" evidence="2">
    <location>
        <begin position="138"/>
        <end position="194"/>
    </location>
</feature>
<dbReference type="InterPro" id="IPR021864">
    <property type="entry name" value="DUF3475"/>
</dbReference>
<accession>A0A834L2T5</accession>
<organism evidence="3 4">
    <name type="scientific">Rhododendron simsii</name>
    <name type="common">Sims's rhododendron</name>
    <dbReference type="NCBI Taxonomy" id="118357"/>
    <lineage>
        <taxon>Eukaryota</taxon>
        <taxon>Viridiplantae</taxon>
        <taxon>Streptophyta</taxon>
        <taxon>Embryophyta</taxon>
        <taxon>Tracheophyta</taxon>
        <taxon>Spermatophyta</taxon>
        <taxon>Magnoliopsida</taxon>
        <taxon>eudicotyledons</taxon>
        <taxon>Gunneridae</taxon>
        <taxon>Pentapetalae</taxon>
        <taxon>asterids</taxon>
        <taxon>Ericales</taxon>
        <taxon>Ericaceae</taxon>
        <taxon>Ericoideae</taxon>
        <taxon>Rhodoreae</taxon>
        <taxon>Rhododendron</taxon>
    </lineage>
</organism>
<dbReference type="PANTHER" id="PTHR31730">
    <property type="entry name" value="OS01G0873900 PROTEIN"/>
    <property type="match status" value="1"/>
</dbReference>
<evidence type="ECO:0000313" key="3">
    <source>
        <dbReference type="EMBL" id="KAF7115078.1"/>
    </source>
</evidence>